<dbReference type="GO" id="GO:0004853">
    <property type="term" value="F:uroporphyrinogen decarboxylase activity"/>
    <property type="evidence" value="ECO:0007669"/>
    <property type="project" value="InterPro"/>
</dbReference>
<dbReference type="InterPro" id="IPR038071">
    <property type="entry name" value="UROD/MetE-like_sf"/>
</dbReference>
<dbReference type="GO" id="GO:0032259">
    <property type="term" value="P:methylation"/>
    <property type="evidence" value="ECO:0007669"/>
    <property type="project" value="UniProtKB-KW"/>
</dbReference>
<reference evidence="2 3" key="1">
    <citation type="submission" date="2015-09" db="EMBL/GenBank/DDBJ databases">
        <title>Genome sequence of Acetobacterium wieringae DSM 1911.</title>
        <authorList>
            <person name="Poehlein A."/>
            <person name="Bengelsdorf F.R."/>
            <person name="Schiel-Bengelsdorf B."/>
            <person name="Duerre P."/>
            <person name="Daniel R."/>
        </authorList>
    </citation>
    <scope>NUCLEOTIDE SEQUENCE [LARGE SCALE GENOMIC DNA]</scope>
    <source>
        <strain evidence="2 3">DSM 1911</strain>
    </source>
</reference>
<protein>
    <submittedName>
        <fullName evidence="2">Methylcobalamin:coenzyme M methyltransferase</fullName>
    </submittedName>
</protein>
<comment type="caution">
    <text evidence="2">The sequence shown here is derived from an EMBL/GenBank/DDBJ whole genome shotgun (WGS) entry which is preliminary data.</text>
</comment>
<dbReference type="PANTHER" id="PTHR47099">
    <property type="entry name" value="METHYLCOBAMIDE:COM METHYLTRANSFERASE MTBA"/>
    <property type="match status" value="1"/>
</dbReference>
<proteinExistence type="predicted"/>
<dbReference type="AlphaFoldDB" id="A0A1F2PD45"/>
<dbReference type="STRING" id="52694.ACWI_34800"/>
<accession>A0A1F2PD45</accession>
<dbReference type="SUPFAM" id="SSF51726">
    <property type="entry name" value="UROD/MetE-like"/>
    <property type="match status" value="1"/>
</dbReference>
<dbReference type="EMBL" id="LKEU01000050">
    <property type="protein sequence ID" value="OFV68944.1"/>
    <property type="molecule type" value="Genomic_DNA"/>
</dbReference>
<dbReference type="Pfam" id="PF01208">
    <property type="entry name" value="URO-D"/>
    <property type="match status" value="1"/>
</dbReference>
<dbReference type="OrthoDB" id="9815759at2"/>
<dbReference type="GO" id="GO:0008168">
    <property type="term" value="F:methyltransferase activity"/>
    <property type="evidence" value="ECO:0007669"/>
    <property type="project" value="UniProtKB-KW"/>
</dbReference>
<dbReference type="InterPro" id="IPR052024">
    <property type="entry name" value="Methanogen_methyltrans"/>
</dbReference>
<dbReference type="RefSeq" id="WP_070372718.1">
    <property type="nucleotide sequence ID" value="NZ_LKEU01000050.1"/>
</dbReference>
<evidence type="ECO:0000313" key="2">
    <source>
        <dbReference type="EMBL" id="OFV68944.1"/>
    </source>
</evidence>
<dbReference type="GO" id="GO:0006779">
    <property type="term" value="P:porphyrin-containing compound biosynthetic process"/>
    <property type="evidence" value="ECO:0007669"/>
    <property type="project" value="InterPro"/>
</dbReference>
<organism evidence="2 3">
    <name type="scientific">Acetobacterium wieringae</name>
    <dbReference type="NCBI Taxonomy" id="52694"/>
    <lineage>
        <taxon>Bacteria</taxon>
        <taxon>Bacillati</taxon>
        <taxon>Bacillota</taxon>
        <taxon>Clostridia</taxon>
        <taxon>Eubacteriales</taxon>
        <taxon>Eubacteriaceae</taxon>
        <taxon>Acetobacterium</taxon>
    </lineage>
</organism>
<dbReference type="InterPro" id="IPR000257">
    <property type="entry name" value="Uroporphyrinogen_deCOase"/>
</dbReference>
<evidence type="ECO:0000259" key="1">
    <source>
        <dbReference type="Pfam" id="PF01208"/>
    </source>
</evidence>
<keyword evidence="2" id="KW-0808">Transferase</keyword>
<keyword evidence="2" id="KW-0489">Methyltransferase</keyword>
<gene>
    <name evidence="2" type="ORF">ACWI_34800</name>
</gene>
<dbReference type="PANTHER" id="PTHR47099:SF1">
    <property type="entry name" value="METHYLCOBAMIDE:COM METHYLTRANSFERASE MTBA"/>
    <property type="match status" value="1"/>
</dbReference>
<evidence type="ECO:0000313" key="3">
    <source>
        <dbReference type="Proteomes" id="UP000176244"/>
    </source>
</evidence>
<feature type="domain" description="Uroporphyrinogen decarboxylase (URO-D)" evidence="1">
    <location>
        <begin position="156"/>
        <end position="278"/>
    </location>
</feature>
<name>A0A1F2PD45_9FIRM</name>
<sequence>MGKINFKETELQGQGMYEYEGTWYGLPYAPVERLMPPISPAENFKRCLDGKAFEWIPDGTCDMVDITPHCIPDVDASDYEGGIDTFGVKWVALENGLPAMVEPGKPALKDISEWKNLAWPDVSSWDWENFGKRYQEKIGTERIKRGVMLSSYFERLISLMDFEGAAMALVEDPEEVEEFFNKLTDYHIEVVNHYKKYFDVDVIMAHDDWAAQRSPFFSINTVRALLVPQYKRFVQHCHNLGIYFTLHSCGNGKILAPAMIEAGIDSWQLQQNAMDLEEVVDLYGDALGLEAYFEITQDDEAAKQFIIEQMRLFSKVKKPTISFYDMKEERSFDVRRFIYEEARKAALTRSN</sequence>
<dbReference type="Gene3D" id="3.20.20.210">
    <property type="match status" value="1"/>
</dbReference>
<dbReference type="Proteomes" id="UP000176244">
    <property type="component" value="Unassembled WGS sequence"/>
</dbReference>